<comment type="caution">
    <text evidence="2">The sequence shown here is derived from an EMBL/GenBank/DDBJ whole genome shotgun (WGS) entry which is preliminary data.</text>
</comment>
<name>A0ABS2PWM9_9BACL</name>
<feature type="transmembrane region" description="Helical" evidence="1">
    <location>
        <begin position="62"/>
        <end position="82"/>
    </location>
</feature>
<evidence type="ECO:0008006" key="4">
    <source>
        <dbReference type="Google" id="ProtNLM"/>
    </source>
</evidence>
<feature type="transmembrane region" description="Helical" evidence="1">
    <location>
        <begin position="12"/>
        <end position="31"/>
    </location>
</feature>
<evidence type="ECO:0000313" key="3">
    <source>
        <dbReference type="Proteomes" id="UP000808914"/>
    </source>
</evidence>
<organism evidence="2 3">
    <name type="scientific">Scopulibacillus daqui</name>
    <dbReference type="NCBI Taxonomy" id="1469162"/>
    <lineage>
        <taxon>Bacteria</taxon>
        <taxon>Bacillati</taxon>
        <taxon>Bacillota</taxon>
        <taxon>Bacilli</taxon>
        <taxon>Bacillales</taxon>
        <taxon>Sporolactobacillaceae</taxon>
        <taxon>Scopulibacillus</taxon>
    </lineage>
</organism>
<keyword evidence="1" id="KW-0472">Membrane</keyword>
<reference evidence="2 3" key="1">
    <citation type="submission" date="2021-01" db="EMBL/GenBank/DDBJ databases">
        <title>Genomic Encyclopedia of Type Strains, Phase IV (KMG-IV): sequencing the most valuable type-strain genomes for metagenomic binning, comparative biology and taxonomic classification.</title>
        <authorList>
            <person name="Goeker M."/>
        </authorList>
    </citation>
    <scope>NUCLEOTIDE SEQUENCE [LARGE SCALE GENOMIC DNA]</scope>
    <source>
        <strain evidence="2 3">DSM 28236</strain>
    </source>
</reference>
<keyword evidence="1" id="KW-1133">Transmembrane helix</keyword>
<feature type="transmembrane region" description="Helical" evidence="1">
    <location>
        <begin position="37"/>
        <end position="55"/>
    </location>
</feature>
<accession>A0ABS2PWM9</accession>
<dbReference type="Proteomes" id="UP000808914">
    <property type="component" value="Unassembled WGS sequence"/>
</dbReference>
<evidence type="ECO:0000256" key="1">
    <source>
        <dbReference type="SAM" id="Phobius"/>
    </source>
</evidence>
<gene>
    <name evidence="2" type="ORF">JOD45_000641</name>
</gene>
<sequence>MMFRNKEKFKFRNLLLSVMGIAVLIFISTNFPQYKSFINLLFGFLLFFILSTVAFSKSRERFGIIALILAFFILSVLIIRIIF</sequence>
<keyword evidence="1" id="KW-0812">Transmembrane</keyword>
<dbReference type="EMBL" id="JAFBER010000002">
    <property type="protein sequence ID" value="MBM7644448.1"/>
    <property type="molecule type" value="Genomic_DNA"/>
</dbReference>
<keyword evidence="3" id="KW-1185">Reference proteome</keyword>
<evidence type="ECO:0000313" key="2">
    <source>
        <dbReference type="EMBL" id="MBM7644448.1"/>
    </source>
</evidence>
<proteinExistence type="predicted"/>
<protein>
    <recommendedName>
        <fullName evidence="4">DUF3953 domain-containing protein</fullName>
    </recommendedName>
</protein>